<dbReference type="AlphaFoldDB" id="A0A1G2HK10"/>
<evidence type="ECO:0000313" key="15">
    <source>
        <dbReference type="Proteomes" id="UP000178991"/>
    </source>
</evidence>
<dbReference type="Pfam" id="PF00113">
    <property type="entry name" value="Enolase_C"/>
    <property type="match status" value="1"/>
</dbReference>
<feature type="binding site" evidence="10">
    <location>
        <position position="138"/>
    </location>
    <ligand>
        <name>substrate</name>
    </ligand>
</feature>
<evidence type="ECO:0000256" key="5">
    <source>
        <dbReference type="ARBA" id="ARBA00022525"/>
    </source>
</evidence>
<evidence type="ECO:0000313" key="14">
    <source>
        <dbReference type="EMBL" id="OGZ62551.1"/>
    </source>
</evidence>
<sequence length="385" mass="44176">MVVVKGVFGKTILDSRKEKTIQVLLKTDVGEFSASSPNGKSRGKYEKEPYKKSIDNDIKTLRKFSDYFSEEVIEEFSDLLGVEDTVGDFVGANTLFAFESAILKAMSKEQKKDIWKLVNGEGRKFPRLVGNCIGGGKHSHNEKKPDFQEFLLIPKEKTVKESFELIKKIKDNLKHELKISDQKFKDKKNDEDAWETSLNEKEVLDIVKKLQVPFGVDIAASTFHKRHKYIYENPALKRTREEQIEYLSSLIKNLELFYVEDPFEENDFESFSKLLKRFPNRLIVGDDLTVTNPERLKKAISMKSVNALIVKPNQIGSLIEVKNVCELARKNNIKTIFSHRSGETTENILADLAFGFQADFIKTGITGKEREAKIRRLIEIEKNLE</sequence>
<accession>A0A1G2HK10</accession>
<dbReference type="GO" id="GO:0004634">
    <property type="term" value="F:phosphopyruvate hydratase activity"/>
    <property type="evidence" value="ECO:0007669"/>
    <property type="project" value="UniProtKB-EC"/>
</dbReference>
<protein>
    <recommendedName>
        <fullName evidence="4">Enolase</fullName>
        <ecNumber evidence="3">4.2.1.11</ecNumber>
    </recommendedName>
</protein>
<feature type="binding site" evidence="10">
    <location>
        <position position="149"/>
    </location>
    <ligand>
        <name>substrate</name>
    </ligand>
</feature>
<dbReference type="EMBL" id="MHOL01000019">
    <property type="protein sequence ID" value="OGZ62551.1"/>
    <property type="molecule type" value="Genomic_DNA"/>
</dbReference>
<comment type="cofactor">
    <cofactor evidence="11">
        <name>Mg(2+)</name>
        <dbReference type="ChEBI" id="CHEBI:18420"/>
    </cofactor>
    <text evidence="11">Mg(2+) is required for catalysis and for stabilizing the dimer.</text>
</comment>
<keyword evidence="11" id="KW-0479">Metal-binding</keyword>
<dbReference type="Gene3D" id="3.20.20.120">
    <property type="entry name" value="Enolase-like C-terminal domain"/>
    <property type="match status" value="1"/>
</dbReference>
<feature type="active site" description="Proton acceptor" evidence="9">
    <location>
        <position position="311"/>
    </location>
</feature>
<feature type="active site" description="Proton donor" evidence="9">
    <location>
        <position position="191"/>
    </location>
</feature>
<feature type="domain" description="Enolase C-terminal TIM barrel" evidence="12">
    <location>
        <begin position="122"/>
        <end position="383"/>
    </location>
</feature>
<feature type="binding site" evidence="11">
    <location>
        <position position="286"/>
    </location>
    <ligand>
        <name>Mg(2+)</name>
        <dbReference type="ChEBI" id="CHEBI:18420"/>
    </ligand>
</feature>
<feature type="binding site" evidence="10">
    <location>
        <position position="260"/>
    </location>
    <ligand>
        <name>substrate</name>
    </ligand>
</feature>
<comment type="pathway">
    <text evidence="1">Carbohydrate degradation; glycolysis; pyruvate from D-glyceraldehyde 3-phosphate: step 4/5.</text>
</comment>
<evidence type="ECO:0000256" key="3">
    <source>
        <dbReference type="ARBA" id="ARBA00012058"/>
    </source>
</evidence>
<organism evidence="14 15">
    <name type="scientific">Candidatus Staskawiczbacteria bacterium RIFCSPHIGHO2_01_FULL_34_27</name>
    <dbReference type="NCBI Taxonomy" id="1802199"/>
    <lineage>
        <taxon>Bacteria</taxon>
        <taxon>Candidatus Staskawicziibacteriota</taxon>
    </lineage>
</organism>
<evidence type="ECO:0000259" key="13">
    <source>
        <dbReference type="SMART" id="SM01193"/>
    </source>
</evidence>
<feature type="binding site" evidence="10">
    <location>
        <begin position="338"/>
        <end position="341"/>
    </location>
    <ligand>
        <name>substrate</name>
    </ligand>
</feature>
<dbReference type="PRINTS" id="PR00148">
    <property type="entry name" value="ENOLASE"/>
</dbReference>
<dbReference type="InterPro" id="IPR029017">
    <property type="entry name" value="Enolase-like_N"/>
</dbReference>
<evidence type="ECO:0000256" key="9">
    <source>
        <dbReference type="PIRSR" id="PIRSR001400-1"/>
    </source>
</evidence>
<dbReference type="Gene3D" id="3.30.390.10">
    <property type="entry name" value="Enolase-like, N-terminal domain"/>
    <property type="match status" value="1"/>
</dbReference>
<dbReference type="SUPFAM" id="SSF54826">
    <property type="entry name" value="Enolase N-terminal domain-like"/>
    <property type="match status" value="1"/>
</dbReference>
<dbReference type="EC" id="4.2.1.11" evidence="3"/>
<keyword evidence="5" id="KW-0964">Secreted</keyword>
<feature type="binding site" evidence="10">
    <location>
        <position position="362"/>
    </location>
    <ligand>
        <name>substrate</name>
    </ligand>
</feature>
<comment type="caution">
    <text evidence="14">The sequence shown here is derived from an EMBL/GenBank/DDBJ whole genome shotgun (WGS) entry which is preliminary data.</text>
</comment>
<evidence type="ECO:0000256" key="1">
    <source>
        <dbReference type="ARBA" id="ARBA00005031"/>
    </source>
</evidence>
<dbReference type="Proteomes" id="UP000178991">
    <property type="component" value="Unassembled WGS sequence"/>
</dbReference>
<dbReference type="GO" id="GO:0000287">
    <property type="term" value="F:magnesium ion binding"/>
    <property type="evidence" value="ECO:0007669"/>
    <property type="project" value="InterPro"/>
</dbReference>
<dbReference type="PIRSF" id="PIRSF001400">
    <property type="entry name" value="Enolase"/>
    <property type="match status" value="1"/>
</dbReference>
<evidence type="ECO:0000259" key="12">
    <source>
        <dbReference type="SMART" id="SM01192"/>
    </source>
</evidence>
<name>A0A1G2HK10_9BACT</name>
<evidence type="ECO:0000256" key="8">
    <source>
        <dbReference type="ARBA" id="ARBA00023239"/>
    </source>
</evidence>
<comment type="similarity">
    <text evidence="2">Belongs to the enolase family.</text>
</comment>
<dbReference type="SMART" id="SM01192">
    <property type="entry name" value="Enolase_C"/>
    <property type="match status" value="1"/>
</dbReference>
<dbReference type="GO" id="GO:0006096">
    <property type="term" value="P:glycolytic process"/>
    <property type="evidence" value="ECO:0007669"/>
    <property type="project" value="UniProtKB-UniPathway"/>
</dbReference>
<dbReference type="PANTHER" id="PTHR11902:SF1">
    <property type="entry name" value="ENOLASE"/>
    <property type="match status" value="1"/>
</dbReference>
<evidence type="ECO:0000256" key="2">
    <source>
        <dbReference type="ARBA" id="ARBA00009604"/>
    </source>
</evidence>
<evidence type="ECO:0000256" key="4">
    <source>
        <dbReference type="ARBA" id="ARBA00017068"/>
    </source>
</evidence>
<feature type="binding site" evidence="11">
    <location>
        <position position="260"/>
    </location>
    <ligand>
        <name>Mg(2+)</name>
        <dbReference type="ChEBI" id="CHEBI:18420"/>
    </ligand>
</feature>
<dbReference type="InterPro" id="IPR036849">
    <property type="entry name" value="Enolase-like_C_sf"/>
</dbReference>
<keyword evidence="7" id="KW-0324">Glycolysis</keyword>
<evidence type="ECO:0000256" key="6">
    <source>
        <dbReference type="ARBA" id="ARBA00022842"/>
    </source>
</evidence>
<reference evidence="14 15" key="1">
    <citation type="journal article" date="2016" name="Nat. Commun.">
        <title>Thousands of microbial genomes shed light on interconnected biogeochemical processes in an aquifer system.</title>
        <authorList>
            <person name="Anantharaman K."/>
            <person name="Brown C.T."/>
            <person name="Hug L.A."/>
            <person name="Sharon I."/>
            <person name="Castelle C.J."/>
            <person name="Probst A.J."/>
            <person name="Thomas B.C."/>
            <person name="Singh A."/>
            <person name="Wilkins M.J."/>
            <person name="Karaoz U."/>
            <person name="Brodie E.L."/>
            <person name="Williams K.H."/>
            <person name="Hubbard S.S."/>
            <person name="Banfield J.F."/>
        </authorList>
    </citation>
    <scope>NUCLEOTIDE SEQUENCE [LARGE SCALE GENOMIC DNA]</scope>
</reference>
<proteinExistence type="inferred from homology"/>
<dbReference type="GO" id="GO:0000015">
    <property type="term" value="C:phosphopyruvate hydratase complex"/>
    <property type="evidence" value="ECO:0007669"/>
    <property type="project" value="InterPro"/>
</dbReference>
<feature type="domain" description="Enolase N-terminal" evidence="13">
    <location>
        <begin position="4"/>
        <end position="118"/>
    </location>
</feature>
<keyword evidence="6 11" id="KW-0460">Magnesium</keyword>
<dbReference type="InterPro" id="IPR020810">
    <property type="entry name" value="Enolase_C"/>
</dbReference>
<dbReference type="InterPro" id="IPR020811">
    <property type="entry name" value="Enolase_N"/>
</dbReference>
<dbReference type="SUPFAM" id="SSF51604">
    <property type="entry name" value="Enolase C-terminal domain-like"/>
    <property type="match status" value="1"/>
</dbReference>
<feature type="binding site" evidence="10">
    <location>
        <position position="286"/>
    </location>
    <ligand>
        <name>substrate</name>
    </ligand>
</feature>
<evidence type="ECO:0000256" key="10">
    <source>
        <dbReference type="PIRSR" id="PIRSR001400-2"/>
    </source>
</evidence>
<dbReference type="UniPathway" id="UPA00109">
    <property type="reaction ID" value="UER00187"/>
</dbReference>
<evidence type="ECO:0000256" key="7">
    <source>
        <dbReference type="ARBA" id="ARBA00023152"/>
    </source>
</evidence>
<dbReference type="PANTHER" id="PTHR11902">
    <property type="entry name" value="ENOLASE"/>
    <property type="match status" value="1"/>
</dbReference>
<evidence type="ECO:0000256" key="11">
    <source>
        <dbReference type="PIRSR" id="PIRSR001400-3"/>
    </source>
</evidence>
<dbReference type="SMART" id="SM01193">
    <property type="entry name" value="Enolase_N"/>
    <property type="match status" value="1"/>
</dbReference>
<gene>
    <name evidence="14" type="ORF">A2639_00515</name>
</gene>
<keyword evidence="8" id="KW-0456">Lyase</keyword>
<dbReference type="InterPro" id="IPR000941">
    <property type="entry name" value="Enolase"/>
</dbReference>